<evidence type="ECO:0000256" key="15">
    <source>
        <dbReference type="SAM" id="Coils"/>
    </source>
</evidence>
<feature type="coiled-coil region" evidence="15">
    <location>
        <begin position="843"/>
        <end position="877"/>
    </location>
</feature>
<keyword evidence="8 14" id="KW-0833">Ubl conjugation pathway</keyword>
<comment type="catalytic activity">
    <reaction evidence="1 14">
        <text>S-ubiquitinyl-[E2 ubiquitin-conjugating enzyme]-L-cysteine + [acceptor protein]-L-lysine = [E2 ubiquitin-conjugating enzyme]-L-cysteine + N(6)-ubiquitinyl-[acceptor protein]-L-lysine.</text>
        <dbReference type="EC" id="2.3.2.27"/>
    </reaction>
</comment>
<evidence type="ECO:0000256" key="6">
    <source>
        <dbReference type="ARBA" id="ARBA00022723"/>
    </source>
</evidence>
<evidence type="ECO:0000256" key="12">
    <source>
        <dbReference type="ARBA" id="ARBA00023242"/>
    </source>
</evidence>
<keyword evidence="12 14" id="KW-0539">Nucleus</keyword>
<sequence length="973" mass="112285">MSSEAGRLGADPRRPSGVERVPPGARRSAARIVFFGTCGRFSSRAARLRFGLWGISSGFRVMSKRSLSDNSDGSDQDDSQSTVDDQEIAAKKRRLVAFETVRLLSVTGVNDIDDKKAKVQAYKLSEALRHKNKQLKTKEREIERLRQRQMTDENTSCTINRHWNNLDEQLRLIALRGASSEEVEELLEGDEGAATGDFLDEIVQMEGVQGEHVYDKRVQQSVRLLDKVMLQLSKKSDHHRTFSKKLLTLFESSPLSTENRDEAFQAVLAENERLTEENSRLQRETNRAQQKYSRSSLKLKECEDQIAMLTTRNEELERDLEEARFDLDKAQRQVNKLDYKLYTLAKDNSAHCEIRPATKMLNGVANGGGLSDSQLDELRAESELNSELANKRLQEIHELNERIQKFVEDTVRMECDLKSAYSSSAQIMQSTEYQNLVAFYSVVIDECRRLRSDFEAVTEERDLLRQEMLQKVEEMKADEHQSMRKMRSLCEQITRDLNQMRTESDMLRMEFEQSLAAHSKQDAKQQDIKVLFGTLKTQNYQLNSDVAKYRKKWKEGVNTNYKIQTELDSERRRLERCLVIELDDEDSNELASPDQSRDDLDISDDANGESVSALQAKILELKLKLEVYADVGADVRDKAELLVRERRLKKENERLIHQIKRLGNIERRERMRYFEMDANRLFAQKDSEIERLKREVTMLKDTEASLMLDLDNTGSALEELQEQNAKLISLQKENDEGHIKMMNDRIIATQLQVKIKEEMAHLESQVNNLTRQIAALQCEKESQNEALRLALETIGVKTKENVRQNRMIEALRKQVTEQSLNTADLGTRSEKIAAQLRDIQEVVASKTLQLEVVDQRKRRLEEENSTLRKRLERAKKSEKLGSTDAVLMEEIRELKDVLTCPSCKVNRKDAILTKCFHVFCMKCLKTRYDTRQRKCPKCNAGFGIGCKELLAALPHHLRYVPAFVCTRSYFVLN</sequence>
<dbReference type="GO" id="GO:0006325">
    <property type="term" value="P:chromatin organization"/>
    <property type="evidence" value="ECO:0007669"/>
    <property type="project" value="UniProtKB-KW"/>
</dbReference>
<keyword evidence="5 14" id="KW-0808">Transferase</keyword>
<comment type="similarity">
    <text evidence="4 14">Belongs to the BRE1 family.</text>
</comment>
<dbReference type="SMART" id="SM00184">
    <property type="entry name" value="RING"/>
    <property type="match status" value="1"/>
</dbReference>
<dbReference type="EMBL" id="JARK01001544">
    <property type="protein sequence ID" value="EYB91232.1"/>
    <property type="molecule type" value="Genomic_DNA"/>
</dbReference>
<accession>A0A016SLK3</accession>
<keyword evidence="9 14" id="KW-0862">Zinc</keyword>
<evidence type="ECO:0000313" key="18">
    <source>
        <dbReference type="EMBL" id="EYB91232.1"/>
    </source>
</evidence>
<protein>
    <recommendedName>
        <fullName evidence="14">E3 ubiquitin protein ligase</fullName>
        <ecNumber evidence="14">2.3.2.27</ecNumber>
    </recommendedName>
</protein>
<feature type="domain" description="RING-type" evidence="17">
    <location>
        <begin position="900"/>
        <end position="939"/>
    </location>
</feature>
<dbReference type="InterPro" id="IPR017907">
    <property type="entry name" value="Znf_RING_CS"/>
</dbReference>
<comment type="subcellular location">
    <subcellularLocation>
        <location evidence="2 14">Nucleus</location>
    </subcellularLocation>
</comment>
<evidence type="ECO:0000256" key="3">
    <source>
        <dbReference type="ARBA" id="ARBA00004906"/>
    </source>
</evidence>
<feature type="coiled-coil region" evidence="15">
    <location>
        <begin position="682"/>
        <end position="793"/>
    </location>
</feature>
<comment type="caution">
    <text evidence="18">The sequence shown here is derived from an EMBL/GenBank/DDBJ whole genome shotgun (WGS) entry which is preliminary data.</text>
</comment>
<dbReference type="Proteomes" id="UP000024635">
    <property type="component" value="Unassembled WGS sequence"/>
</dbReference>
<dbReference type="GO" id="GO:0033503">
    <property type="term" value="C:HULC complex"/>
    <property type="evidence" value="ECO:0007669"/>
    <property type="project" value="TreeGrafter"/>
</dbReference>
<reference evidence="19" key="1">
    <citation type="journal article" date="2015" name="Nat. Genet.">
        <title>The genome and transcriptome of the zoonotic hookworm Ancylostoma ceylanicum identify infection-specific gene families.</title>
        <authorList>
            <person name="Schwarz E.M."/>
            <person name="Hu Y."/>
            <person name="Antoshechkin I."/>
            <person name="Miller M.M."/>
            <person name="Sternberg P.W."/>
            <person name="Aroian R.V."/>
        </authorList>
    </citation>
    <scope>NUCLEOTIDE SEQUENCE</scope>
    <source>
        <strain evidence="19">HY135</strain>
    </source>
</reference>
<evidence type="ECO:0000256" key="2">
    <source>
        <dbReference type="ARBA" id="ARBA00004123"/>
    </source>
</evidence>
<evidence type="ECO:0000259" key="17">
    <source>
        <dbReference type="PROSITE" id="PS50089"/>
    </source>
</evidence>
<dbReference type="InterPro" id="IPR013956">
    <property type="entry name" value="E3_ubiquit_lig_Bre1"/>
</dbReference>
<feature type="region of interest" description="Disordered" evidence="16">
    <location>
        <begin position="65"/>
        <end position="85"/>
    </location>
</feature>
<evidence type="ECO:0000256" key="16">
    <source>
        <dbReference type="SAM" id="MobiDB-lite"/>
    </source>
</evidence>
<dbReference type="AlphaFoldDB" id="A0A016SLK3"/>
<dbReference type="PROSITE" id="PS50089">
    <property type="entry name" value="ZF_RING_2"/>
    <property type="match status" value="1"/>
</dbReference>
<dbReference type="SUPFAM" id="SSF57850">
    <property type="entry name" value="RING/U-box"/>
    <property type="match status" value="1"/>
</dbReference>
<feature type="region of interest" description="Disordered" evidence="16">
    <location>
        <begin position="1"/>
        <end position="23"/>
    </location>
</feature>
<keyword evidence="19" id="KW-1185">Reference proteome</keyword>
<dbReference type="STRING" id="53326.A0A016SLK3"/>
<dbReference type="GO" id="GO:0061630">
    <property type="term" value="F:ubiquitin protein ligase activity"/>
    <property type="evidence" value="ECO:0007669"/>
    <property type="project" value="UniProtKB-EC"/>
</dbReference>
<name>A0A016SLK3_9BILA</name>
<evidence type="ECO:0000256" key="4">
    <source>
        <dbReference type="ARBA" id="ARBA00005555"/>
    </source>
</evidence>
<evidence type="ECO:0000313" key="19">
    <source>
        <dbReference type="Proteomes" id="UP000024635"/>
    </source>
</evidence>
<dbReference type="GO" id="GO:0008270">
    <property type="term" value="F:zinc ion binding"/>
    <property type="evidence" value="ECO:0007669"/>
    <property type="project" value="UniProtKB-KW"/>
</dbReference>
<dbReference type="PROSITE" id="PS00518">
    <property type="entry name" value="ZF_RING_1"/>
    <property type="match status" value="1"/>
</dbReference>
<keyword evidence="6 14" id="KW-0479">Metal-binding</keyword>
<dbReference type="EC" id="2.3.2.27" evidence="14"/>
<dbReference type="InterPro" id="IPR001841">
    <property type="entry name" value="Znf_RING"/>
</dbReference>
<dbReference type="InterPro" id="IPR058642">
    <property type="entry name" value="BRE1A/B-like_dom"/>
</dbReference>
<dbReference type="InterPro" id="IPR018957">
    <property type="entry name" value="Znf_C3HC4_RING-type"/>
</dbReference>
<dbReference type="GO" id="GO:0016567">
    <property type="term" value="P:protein ubiquitination"/>
    <property type="evidence" value="ECO:0007669"/>
    <property type="project" value="UniProtKB-UniRule"/>
</dbReference>
<feature type="coiled-coil region" evidence="15">
    <location>
        <begin position="125"/>
        <end position="155"/>
    </location>
</feature>
<dbReference type="InterPro" id="IPR013083">
    <property type="entry name" value="Znf_RING/FYVE/PHD"/>
</dbReference>
<dbReference type="PANTHER" id="PTHR23163:SF0">
    <property type="entry name" value="E3 UBIQUITIN-PROTEIN LIGASE BRE1"/>
    <property type="match status" value="1"/>
</dbReference>
<dbReference type="Pfam" id="PF00097">
    <property type="entry name" value="zf-C3HC4"/>
    <property type="match status" value="1"/>
</dbReference>
<keyword evidence="7 13" id="KW-0863">Zinc-finger</keyword>
<organism evidence="18 19">
    <name type="scientific">Ancylostoma ceylanicum</name>
    <dbReference type="NCBI Taxonomy" id="53326"/>
    <lineage>
        <taxon>Eukaryota</taxon>
        <taxon>Metazoa</taxon>
        <taxon>Ecdysozoa</taxon>
        <taxon>Nematoda</taxon>
        <taxon>Chromadorea</taxon>
        <taxon>Rhabditida</taxon>
        <taxon>Rhabditina</taxon>
        <taxon>Rhabditomorpha</taxon>
        <taxon>Strongyloidea</taxon>
        <taxon>Ancylostomatidae</taxon>
        <taxon>Ancylostomatinae</taxon>
        <taxon>Ancylostoma</taxon>
    </lineage>
</organism>
<evidence type="ECO:0000256" key="11">
    <source>
        <dbReference type="ARBA" id="ARBA00023054"/>
    </source>
</evidence>
<dbReference type="UniPathway" id="UPA00143"/>
<evidence type="ECO:0000256" key="9">
    <source>
        <dbReference type="ARBA" id="ARBA00022833"/>
    </source>
</evidence>
<evidence type="ECO:0000256" key="13">
    <source>
        <dbReference type="PROSITE-ProRule" id="PRU00175"/>
    </source>
</evidence>
<evidence type="ECO:0000256" key="5">
    <source>
        <dbReference type="ARBA" id="ARBA00022679"/>
    </source>
</evidence>
<proteinExistence type="inferred from homology"/>
<evidence type="ECO:0000256" key="8">
    <source>
        <dbReference type="ARBA" id="ARBA00022786"/>
    </source>
</evidence>
<dbReference type="Gene3D" id="3.30.40.10">
    <property type="entry name" value="Zinc/RING finger domain, C3HC4 (zinc finger)"/>
    <property type="match status" value="1"/>
</dbReference>
<evidence type="ECO:0000256" key="1">
    <source>
        <dbReference type="ARBA" id="ARBA00000900"/>
    </source>
</evidence>
<evidence type="ECO:0000256" key="7">
    <source>
        <dbReference type="ARBA" id="ARBA00022771"/>
    </source>
</evidence>
<dbReference type="OrthoDB" id="10266039at2759"/>
<keyword evidence="11 14" id="KW-0175">Coiled coil</keyword>
<dbReference type="GO" id="GO:0005634">
    <property type="term" value="C:nucleus"/>
    <property type="evidence" value="ECO:0007669"/>
    <property type="project" value="UniProtKB-SubCell"/>
</dbReference>
<evidence type="ECO:0000256" key="14">
    <source>
        <dbReference type="RuleBase" id="RU365038"/>
    </source>
</evidence>
<feature type="coiled-coil region" evidence="15">
    <location>
        <begin position="264"/>
        <end position="340"/>
    </location>
</feature>
<keyword evidence="10 14" id="KW-0156">Chromatin regulator</keyword>
<dbReference type="PANTHER" id="PTHR23163">
    <property type="entry name" value="RING FINGER PROTEIN-RELATED"/>
    <property type="match status" value="1"/>
</dbReference>
<gene>
    <name evidence="18" type="primary">Acey_s0208.g2065</name>
    <name evidence="18" type="synonym">Acey-rfp-1</name>
    <name evidence="18" type="ORF">Y032_0208g2065</name>
</gene>
<evidence type="ECO:0000256" key="10">
    <source>
        <dbReference type="ARBA" id="ARBA00022853"/>
    </source>
</evidence>
<comment type="pathway">
    <text evidence="3 14">Protein modification; protein ubiquitination.</text>
</comment>
<feature type="coiled-coil region" evidence="15">
    <location>
        <begin position="447"/>
        <end position="510"/>
    </location>
</feature>
<dbReference type="Pfam" id="PF26052">
    <property type="entry name" value="BRE1B"/>
    <property type="match status" value="1"/>
</dbReference>